<organism evidence="1 2">
    <name type="scientific">Erwinia phage pEa_SNUABM_2</name>
    <dbReference type="NCBI Taxonomy" id="2869547"/>
    <lineage>
        <taxon>Viruses</taxon>
        <taxon>Duplodnaviria</taxon>
        <taxon>Heunggongvirae</taxon>
        <taxon>Uroviricota</taxon>
        <taxon>Caudoviricetes</taxon>
        <taxon>Alexandravirus</taxon>
        <taxon>Alexandravirus SNUABM2</taxon>
    </lineage>
</organism>
<evidence type="ECO:0000313" key="2">
    <source>
        <dbReference type="Proteomes" id="UP000827974"/>
    </source>
</evidence>
<evidence type="ECO:0000313" key="1">
    <source>
        <dbReference type="EMBL" id="QZE59548.1"/>
    </source>
</evidence>
<dbReference type="EMBL" id="MZ443786">
    <property type="protein sequence ID" value="QZE59548.1"/>
    <property type="molecule type" value="Genomic_DNA"/>
</dbReference>
<name>A0AAE8C4N4_9CAUD</name>
<dbReference type="Proteomes" id="UP000827974">
    <property type="component" value="Segment"/>
</dbReference>
<gene>
    <name evidence="1" type="ORF">pEaSNUABM2_00304</name>
</gene>
<dbReference type="Gene3D" id="1.10.3210.10">
    <property type="entry name" value="Hypothetical protein af1432"/>
    <property type="match status" value="1"/>
</dbReference>
<sequence>MTKMINMPFATFSSRSSFFSAKVRELDLQNVWSYVVSNNKPQWQGDPLLHHMHYHSTEHMKQVTALALWLLNEEAEQPWQYDLGALPLAVACMFHDMHHSLGRLSDAVNVRTAQDAFKQYVTVCEDPRIIDQQEIILELIGITEFPYMKNRQPKNLIERCIRDADILYGMQDDALDVVMFALRREVNRAVNKPTHFTPEQWAVGRVDFLMSVEMYTPAASAIMDWLLAKDNDHNHQSKIDSWMRDNVIFRDTSAHKLQANDVLFIDTEADSTPKRRLIERVESVHPYINFYFHDGETISLRDGESCVVCERRK</sequence>
<dbReference type="SUPFAM" id="SSF109604">
    <property type="entry name" value="HD-domain/PDEase-like"/>
    <property type="match status" value="1"/>
</dbReference>
<accession>A0AAE8C4N4</accession>
<proteinExistence type="predicted"/>
<keyword evidence="2" id="KW-1185">Reference proteome</keyword>
<reference evidence="1 2" key="1">
    <citation type="submission" date="2021-06" db="EMBL/GenBank/DDBJ databases">
        <title>Complete genome sequence of Erwinia phage pEa_SNUABM_2.</title>
        <authorList>
            <person name="Kim S.G."/>
            <person name="Park S.C."/>
        </authorList>
    </citation>
    <scope>NUCLEOTIDE SEQUENCE [LARGE SCALE GENOMIC DNA]</scope>
</reference>
<protein>
    <submittedName>
        <fullName evidence="1">Uncharacterized protein</fullName>
    </submittedName>
</protein>